<evidence type="ECO:0000313" key="7">
    <source>
        <dbReference type="EMBL" id="CAD7398943.1"/>
    </source>
</evidence>
<reference evidence="7" key="1">
    <citation type="submission" date="2020-11" db="EMBL/GenBank/DDBJ databases">
        <authorList>
            <person name="Tran Van P."/>
        </authorList>
    </citation>
    <scope>NUCLEOTIDE SEQUENCE</scope>
</reference>
<protein>
    <recommendedName>
        <fullName evidence="6">C2H2-type domain-containing protein</fullName>
    </recommendedName>
</protein>
<dbReference type="GO" id="GO:0008270">
    <property type="term" value="F:zinc ion binding"/>
    <property type="evidence" value="ECO:0007669"/>
    <property type="project" value="UniProtKB-KW"/>
</dbReference>
<evidence type="ECO:0000259" key="6">
    <source>
        <dbReference type="PROSITE" id="PS50157"/>
    </source>
</evidence>
<feature type="domain" description="C2H2-type" evidence="6">
    <location>
        <begin position="119"/>
        <end position="146"/>
    </location>
</feature>
<dbReference type="SUPFAM" id="SSF57667">
    <property type="entry name" value="beta-beta-alpha zinc fingers"/>
    <property type="match status" value="2"/>
</dbReference>
<dbReference type="GO" id="GO:0005634">
    <property type="term" value="C:nucleus"/>
    <property type="evidence" value="ECO:0007669"/>
    <property type="project" value="UniProtKB-ARBA"/>
</dbReference>
<dbReference type="SMART" id="SM00355">
    <property type="entry name" value="ZnF_C2H2"/>
    <property type="match status" value="5"/>
</dbReference>
<evidence type="ECO:0000256" key="2">
    <source>
        <dbReference type="ARBA" id="ARBA00022737"/>
    </source>
</evidence>
<dbReference type="PROSITE" id="PS50157">
    <property type="entry name" value="ZINC_FINGER_C2H2_2"/>
    <property type="match status" value="4"/>
</dbReference>
<keyword evidence="2" id="KW-0677">Repeat</keyword>
<dbReference type="PANTHER" id="PTHR24379:SF121">
    <property type="entry name" value="C2H2-TYPE DOMAIN-CONTAINING PROTEIN"/>
    <property type="match status" value="1"/>
</dbReference>
<dbReference type="Pfam" id="PF13894">
    <property type="entry name" value="zf-C2H2_4"/>
    <property type="match status" value="1"/>
</dbReference>
<name>A0A7R9CPA3_TIMPO</name>
<organism evidence="7">
    <name type="scientific">Timema poppense</name>
    <name type="common">Walking stick</name>
    <dbReference type="NCBI Taxonomy" id="170557"/>
    <lineage>
        <taxon>Eukaryota</taxon>
        <taxon>Metazoa</taxon>
        <taxon>Ecdysozoa</taxon>
        <taxon>Arthropoda</taxon>
        <taxon>Hexapoda</taxon>
        <taxon>Insecta</taxon>
        <taxon>Pterygota</taxon>
        <taxon>Neoptera</taxon>
        <taxon>Polyneoptera</taxon>
        <taxon>Phasmatodea</taxon>
        <taxon>Timematodea</taxon>
        <taxon>Timematoidea</taxon>
        <taxon>Timematidae</taxon>
        <taxon>Timema</taxon>
    </lineage>
</organism>
<dbReference type="Pfam" id="PF00096">
    <property type="entry name" value="zf-C2H2"/>
    <property type="match status" value="2"/>
</dbReference>
<dbReference type="AlphaFoldDB" id="A0A7R9CPA3"/>
<dbReference type="FunFam" id="3.30.160.60:FF:000446">
    <property type="entry name" value="Zinc finger protein"/>
    <property type="match status" value="1"/>
</dbReference>
<dbReference type="PANTHER" id="PTHR24379">
    <property type="entry name" value="KRAB AND ZINC FINGER DOMAIN-CONTAINING"/>
    <property type="match status" value="1"/>
</dbReference>
<keyword evidence="4" id="KW-0862">Zinc</keyword>
<gene>
    <name evidence="7" type="ORF">TPSB3V08_LOCUS1950</name>
</gene>
<dbReference type="InterPro" id="IPR036236">
    <property type="entry name" value="Znf_C2H2_sf"/>
</dbReference>
<feature type="domain" description="C2H2-type" evidence="6">
    <location>
        <begin position="63"/>
        <end position="90"/>
    </location>
</feature>
<accession>A0A7R9CPA3</accession>
<dbReference type="PROSITE" id="PS00028">
    <property type="entry name" value="ZINC_FINGER_C2H2_1"/>
    <property type="match status" value="3"/>
</dbReference>
<evidence type="ECO:0000256" key="1">
    <source>
        <dbReference type="ARBA" id="ARBA00022723"/>
    </source>
</evidence>
<proteinExistence type="predicted"/>
<feature type="domain" description="C2H2-type" evidence="6">
    <location>
        <begin position="147"/>
        <end position="179"/>
    </location>
</feature>
<dbReference type="InterPro" id="IPR013087">
    <property type="entry name" value="Znf_C2H2_type"/>
</dbReference>
<dbReference type="Gene3D" id="3.30.160.60">
    <property type="entry name" value="Classic Zinc Finger"/>
    <property type="match status" value="4"/>
</dbReference>
<keyword evidence="3 5" id="KW-0863">Zinc-finger</keyword>
<evidence type="ECO:0000256" key="4">
    <source>
        <dbReference type="ARBA" id="ARBA00022833"/>
    </source>
</evidence>
<sequence>MFTICDEDEGNCYYCGTASSSKWHSECLCNKGTKTRTLLMHHIKTKHPQTMGLPETLGRPQKFPCSICNKKLSSKNTLTIHMQMHRGEKNFRCTICSKRLSSKTGLNMHIQMHKGEKNYQCTICSKKFLNKVYLMKHSISHTRERNYKCDLCDKTYMYPNDLAKHKSSGGGVPHSSAAPAVHSYTIFGIRGCTALRRLLVFFDYSSSHPPVYEKDTNNFVWNCALHSASDVVFDCCVHAHIEAGWGGRWDCTIALAVPALA</sequence>
<keyword evidence="1" id="KW-0479">Metal-binding</keyword>
<evidence type="ECO:0000256" key="3">
    <source>
        <dbReference type="ARBA" id="ARBA00022771"/>
    </source>
</evidence>
<dbReference type="EMBL" id="OD000710">
    <property type="protein sequence ID" value="CAD7398943.1"/>
    <property type="molecule type" value="Genomic_DNA"/>
</dbReference>
<feature type="domain" description="C2H2-type" evidence="6">
    <location>
        <begin position="91"/>
        <end position="118"/>
    </location>
</feature>
<evidence type="ECO:0000256" key="5">
    <source>
        <dbReference type="PROSITE-ProRule" id="PRU00042"/>
    </source>
</evidence>